<dbReference type="Proteomes" id="UP001239782">
    <property type="component" value="Chromosome"/>
</dbReference>
<keyword evidence="2" id="KW-1185">Reference proteome</keyword>
<name>A0AA51X695_9GAMM</name>
<organism evidence="1 2">
    <name type="scientific">Pleionea litopenaei</name>
    <dbReference type="NCBI Taxonomy" id="3070815"/>
    <lineage>
        <taxon>Bacteria</taxon>
        <taxon>Pseudomonadati</taxon>
        <taxon>Pseudomonadota</taxon>
        <taxon>Gammaproteobacteria</taxon>
        <taxon>Oceanospirillales</taxon>
        <taxon>Pleioneaceae</taxon>
        <taxon>Pleionea</taxon>
    </lineage>
</organism>
<evidence type="ECO:0000313" key="1">
    <source>
        <dbReference type="EMBL" id="WMS86591.1"/>
    </source>
</evidence>
<accession>A0AA51X695</accession>
<dbReference type="AlphaFoldDB" id="A0AA51X695"/>
<evidence type="ECO:0000313" key="2">
    <source>
        <dbReference type="Proteomes" id="UP001239782"/>
    </source>
</evidence>
<gene>
    <name evidence="1" type="ORF">Q9312_15325</name>
</gene>
<proteinExistence type="predicted"/>
<dbReference type="EMBL" id="CP133548">
    <property type="protein sequence ID" value="WMS86591.1"/>
    <property type="molecule type" value="Genomic_DNA"/>
</dbReference>
<dbReference type="KEGG" id="plei:Q9312_15325"/>
<reference evidence="1 2" key="1">
    <citation type="submission" date="2023-08" db="EMBL/GenBank/DDBJ databases">
        <title>Pleionea litopenaei sp. nov., isolated from stomach of juvenile Litopenaeus vannamei.</title>
        <authorList>
            <person name="Rho A.M."/>
            <person name="Hwang C.Y."/>
        </authorList>
    </citation>
    <scope>NUCLEOTIDE SEQUENCE [LARGE SCALE GENOMIC DNA]</scope>
    <source>
        <strain evidence="1 2">HL-JVS1</strain>
    </source>
</reference>
<protein>
    <submittedName>
        <fullName evidence="1">Uncharacterized protein</fullName>
    </submittedName>
</protein>
<dbReference type="RefSeq" id="WP_309201736.1">
    <property type="nucleotide sequence ID" value="NZ_CP133548.1"/>
</dbReference>
<sequence length="99" mass="11430">MKVSVIFEEEPTQWGLRGDPFLWRELKERFRNIDMPSSADELRNMIESEYEKSTGHPIGNMKNIGIERFQSYGMSSGIICPEFWVTKGVPLLASRHAKP</sequence>